<evidence type="ECO:0000313" key="2">
    <source>
        <dbReference type="Proteomes" id="UP001206126"/>
    </source>
</evidence>
<comment type="caution">
    <text evidence="1">The sequence shown here is derived from an EMBL/GenBank/DDBJ whole genome shotgun (WGS) entry which is preliminary data.</text>
</comment>
<gene>
    <name evidence="1" type="ORF">NX774_23315</name>
</gene>
<dbReference type="EMBL" id="JANUHB010000027">
    <property type="protein sequence ID" value="MCS0810859.1"/>
    <property type="molecule type" value="Genomic_DNA"/>
</dbReference>
<evidence type="ECO:0008006" key="3">
    <source>
        <dbReference type="Google" id="ProtNLM"/>
    </source>
</evidence>
<feature type="non-terminal residue" evidence="1">
    <location>
        <position position="103"/>
    </location>
</feature>
<sequence>DAASWEYSVDGGAHWAAGSATAFSLADGSYAAGSVKVRYTDTAGNLSTAAGNAAAITIDNTVAAPALALAADTGTSNSDGLTKNTAVNVTLAADVASWEYSTD</sequence>
<evidence type="ECO:0000313" key="1">
    <source>
        <dbReference type="EMBL" id="MCS0810859.1"/>
    </source>
</evidence>
<feature type="non-terminal residue" evidence="1">
    <location>
        <position position="1"/>
    </location>
</feature>
<dbReference type="RefSeq" id="WP_258824688.1">
    <property type="nucleotide sequence ID" value="NZ_JANUHB010000027.1"/>
</dbReference>
<organism evidence="1 2">
    <name type="scientific">Massilia agilis</name>
    <dbReference type="NCBI Taxonomy" id="1811226"/>
    <lineage>
        <taxon>Bacteria</taxon>
        <taxon>Pseudomonadati</taxon>
        <taxon>Pseudomonadota</taxon>
        <taxon>Betaproteobacteria</taxon>
        <taxon>Burkholderiales</taxon>
        <taxon>Oxalobacteraceae</taxon>
        <taxon>Telluria group</taxon>
        <taxon>Massilia</taxon>
    </lineage>
</organism>
<keyword evidence="2" id="KW-1185">Reference proteome</keyword>
<accession>A0ABT2DJ43</accession>
<reference evidence="1 2" key="1">
    <citation type="submission" date="2022-08" db="EMBL/GenBank/DDBJ databases">
        <title>Reclassification of Massilia species as members of the genera Telluria, Duganella, Pseudoduganella, Mokoshia gen. nov. and Zemynaea gen. nov. using orthogonal and non-orthogonal genome-based approaches.</title>
        <authorList>
            <person name="Bowman J.P."/>
        </authorList>
    </citation>
    <scope>NUCLEOTIDE SEQUENCE [LARGE SCALE GENOMIC DNA]</scope>
    <source>
        <strain evidence="1 2">JCM 31605</strain>
    </source>
</reference>
<name>A0ABT2DJ43_9BURK</name>
<proteinExistence type="predicted"/>
<dbReference type="Proteomes" id="UP001206126">
    <property type="component" value="Unassembled WGS sequence"/>
</dbReference>
<protein>
    <recommendedName>
        <fullName evidence="3">Bacterial Ig-like domain-containing protein</fullName>
    </recommendedName>
</protein>